<sequence length="298" mass="33676">MKVFLLACLVALALAREKEELVVFSESSESNSNSQEFIGDINKKLEKVKQVEQQQREAELQDKIHSIVQSQFPAYPFTNPISYTEPQNILPVAQPAMVPLPLPVSVHKVMEILKAKATANPHKSKQMFPSKSQTISPSLTDVRTQHLSQLQLQSLLQQDPQSLLQLQSLLQQDPQSLLQLQSLLQQEPQSLLQLQSLLQQDPQSLLQLQSLLQQDPQSFVQTHVPPLQLQEQPFQPEVLSLLQQVATLPQTDMPALDELVNQYILFVLAHQFPGTQLPDSRQNRVIVSPNFLSLQFHS</sequence>
<organism evidence="5 6">
    <name type="scientific">Dipodomys ordii</name>
    <name type="common">Ord's kangaroo rat</name>
    <dbReference type="NCBI Taxonomy" id="10020"/>
    <lineage>
        <taxon>Eukaryota</taxon>
        <taxon>Metazoa</taxon>
        <taxon>Chordata</taxon>
        <taxon>Craniata</taxon>
        <taxon>Vertebrata</taxon>
        <taxon>Euteleostomi</taxon>
        <taxon>Mammalia</taxon>
        <taxon>Eutheria</taxon>
        <taxon>Euarchontoglires</taxon>
        <taxon>Glires</taxon>
        <taxon>Rodentia</taxon>
        <taxon>Castorimorpha</taxon>
        <taxon>Heteromyidae</taxon>
        <taxon>Dipodomyinae</taxon>
        <taxon>Dipodomys</taxon>
    </lineage>
</organism>
<proteinExistence type="predicted"/>
<evidence type="ECO:0000313" key="6">
    <source>
        <dbReference type="RefSeq" id="XP_012875529.1"/>
    </source>
</evidence>
<dbReference type="GeneID" id="105988438"/>
<keyword evidence="1" id="KW-0597">Phosphoprotein</keyword>
<dbReference type="Proteomes" id="UP000081671">
    <property type="component" value="Unplaced"/>
</dbReference>
<keyword evidence="3" id="KW-0494">Milk protein</keyword>
<dbReference type="KEGG" id="dord:105988438"/>
<dbReference type="PANTHER" id="PTHR11500">
    <property type="entry name" value="BETA CASEIN"/>
    <property type="match status" value="1"/>
</dbReference>
<keyword evidence="5" id="KW-1185">Reference proteome</keyword>
<evidence type="ECO:0000256" key="4">
    <source>
        <dbReference type="SAM" id="SignalP"/>
    </source>
</evidence>
<dbReference type="OrthoDB" id="9838331at2759"/>
<protein>
    <submittedName>
        <fullName evidence="6">Beta-casein</fullName>
    </submittedName>
</protein>
<dbReference type="PROSITE" id="PS00306">
    <property type="entry name" value="CASEIN_ALPHA_BETA"/>
    <property type="match status" value="1"/>
</dbReference>
<dbReference type="AlphaFoldDB" id="A0A1S3FHK5"/>
<evidence type="ECO:0000256" key="3">
    <source>
        <dbReference type="ARBA" id="ARBA00022743"/>
    </source>
</evidence>
<gene>
    <name evidence="6" type="primary">Csn2</name>
</gene>
<feature type="chain" id="PRO_5012797374" evidence="4">
    <location>
        <begin position="16"/>
        <end position="298"/>
    </location>
</feature>
<dbReference type="FunCoup" id="A0A1S3FHK5">
    <property type="interactions" value="264"/>
</dbReference>
<dbReference type="GO" id="GO:0005615">
    <property type="term" value="C:extracellular space"/>
    <property type="evidence" value="ECO:0007669"/>
    <property type="project" value="TreeGrafter"/>
</dbReference>
<dbReference type="CTD" id="1447"/>
<dbReference type="InterPro" id="IPR016345">
    <property type="entry name" value="Casein_beta"/>
</dbReference>
<dbReference type="RefSeq" id="XP_012875529.1">
    <property type="nucleotide sequence ID" value="XM_013020075.1"/>
</dbReference>
<evidence type="ECO:0000256" key="1">
    <source>
        <dbReference type="ARBA" id="ARBA00022553"/>
    </source>
</evidence>
<accession>A0A1S3FHK5</accession>
<feature type="signal peptide" evidence="4">
    <location>
        <begin position="1"/>
        <end position="15"/>
    </location>
</feature>
<evidence type="ECO:0000313" key="5">
    <source>
        <dbReference type="Proteomes" id="UP000081671"/>
    </source>
</evidence>
<dbReference type="InterPro" id="IPR031305">
    <property type="entry name" value="Casein_CS"/>
</dbReference>
<name>A0A1S3FHK5_DIPOR</name>
<dbReference type="InParanoid" id="A0A1S3FHK5"/>
<keyword evidence="2 4" id="KW-0732">Signal</keyword>
<reference evidence="6" key="1">
    <citation type="submission" date="2025-08" db="UniProtKB">
        <authorList>
            <consortium name="RefSeq"/>
        </authorList>
    </citation>
    <scope>IDENTIFICATION</scope>
    <source>
        <tissue evidence="6">Kidney</tissue>
    </source>
</reference>
<dbReference type="PANTHER" id="PTHR11500:SF0">
    <property type="entry name" value="BETA-CASEIN"/>
    <property type="match status" value="1"/>
</dbReference>
<evidence type="ECO:0000256" key="2">
    <source>
        <dbReference type="ARBA" id="ARBA00022729"/>
    </source>
</evidence>